<proteinExistence type="inferred from homology"/>
<dbReference type="RefSeq" id="WP_073270151.1">
    <property type="nucleotide sequence ID" value="NZ_FQTU01000006.1"/>
</dbReference>
<name>A0A1M4W5B4_9FIRM</name>
<evidence type="ECO:0000256" key="6">
    <source>
        <dbReference type="ARBA" id="ARBA00022989"/>
    </source>
</evidence>
<dbReference type="OrthoDB" id="9814265at2"/>
<evidence type="ECO:0000256" key="5">
    <source>
        <dbReference type="ARBA" id="ARBA00022692"/>
    </source>
</evidence>
<dbReference type="Pfam" id="PF04290">
    <property type="entry name" value="DctQ"/>
    <property type="match status" value="1"/>
</dbReference>
<evidence type="ECO:0000256" key="9">
    <source>
        <dbReference type="SAM" id="Phobius"/>
    </source>
</evidence>
<feature type="transmembrane region" description="Helical" evidence="9">
    <location>
        <begin position="92"/>
        <end position="112"/>
    </location>
</feature>
<dbReference type="PANTHER" id="PTHR35011:SF11">
    <property type="entry name" value="TRAP TRANSPORTER SMALL PERMEASE PROTEIN"/>
    <property type="match status" value="1"/>
</dbReference>
<keyword evidence="4" id="KW-0997">Cell inner membrane</keyword>
<evidence type="ECO:0000313" key="12">
    <source>
        <dbReference type="Proteomes" id="UP000184251"/>
    </source>
</evidence>
<evidence type="ECO:0000256" key="7">
    <source>
        <dbReference type="ARBA" id="ARBA00023136"/>
    </source>
</evidence>
<comment type="similarity">
    <text evidence="8">Belongs to the TRAP transporter small permease family.</text>
</comment>
<dbReference type="STRING" id="1120975.SAMN02746064_01174"/>
<organism evidence="11 12">
    <name type="scientific">Alkalibacter saccharofermentans DSM 14828</name>
    <dbReference type="NCBI Taxonomy" id="1120975"/>
    <lineage>
        <taxon>Bacteria</taxon>
        <taxon>Bacillati</taxon>
        <taxon>Bacillota</taxon>
        <taxon>Clostridia</taxon>
        <taxon>Eubacteriales</taxon>
        <taxon>Eubacteriaceae</taxon>
        <taxon>Alkalibacter</taxon>
    </lineage>
</organism>
<dbReference type="EMBL" id="FQTU01000006">
    <property type="protein sequence ID" value="SHE76406.1"/>
    <property type="molecule type" value="Genomic_DNA"/>
</dbReference>
<evidence type="ECO:0000256" key="4">
    <source>
        <dbReference type="ARBA" id="ARBA00022519"/>
    </source>
</evidence>
<evidence type="ECO:0000259" key="10">
    <source>
        <dbReference type="Pfam" id="PF04290"/>
    </source>
</evidence>
<reference evidence="11 12" key="1">
    <citation type="submission" date="2016-11" db="EMBL/GenBank/DDBJ databases">
        <authorList>
            <person name="Jaros S."/>
            <person name="Januszkiewicz K."/>
            <person name="Wedrychowicz H."/>
        </authorList>
    </citation>
    <scope>NUCLEOTIDE SEQUENCE [LARGE SCALE GENOMIC DNA]</scope>
    <source>
        <strain evidence="11 12">DSM 14828</strain>
    </source>
</reference>
<keyword evidence="12" id="KW-1185">Reference proteome</keyword>
<evidence type="ECO:0000313" key="11">
    <source>
        <dbReference type="EMBL" id="SHE76406.1"/>
    </source>
</evidence>
<keyword evidence="2" id="KW-0813">Transport</keyword>
<feature type="transmembrane region" description="Helical" evidence="9">
    <location>
        <begin position="50"/>
        <end position="71"/>
    </location>
</feature>
<dbReference type="GO" id="GO:0022857">
    <property type="term" value="F:transmembrane transporter activity"/>
    <property type="evidence" value="ECO:0007669"/>
    <property type="project" value="TreeGrafter"/>
</dbReference>
<evidence type="ECO:0000256" key="1">
    <source>
        <dbReference type="ARBA" id="ARBA00004429"/>
    </source>
</evidence>
<comment type="subcellular location">
    <subcellularLocation>
        <location evidence="1">Cell inner membrane</location>
        <topology evidence="1">Multi-pass membrane protein</topology>
    </subcellularLocation>
</comment>
<sequence length="168" mass="18811">MEFGKKLLSRVLNIDLLLSGTALIALIIATFSGVIMRYFLNNPYTWLEEFQLWCFVWVVFFGASAAFRSGSHVAIEILVDLLPDKIKKVIEIFGYLVVTGVLVYFTINGTGLVKQLLSTGRLTNILKIPFPVIYSALPIGCILMIISNTLMTWDSLFNDKLNLEGGDR</sequence>
<keyword evidence="6 9" id="KW-1133">Transmembrane helix</keyword>
<evidence type="ECO:0000256" key="8">
    <source>
        <dbReference type="ARBA" id="ARBA00038436"/>
    </source>
</evidence>
<gene>
    <name evidence="11" type="ORF">SAMN02746064_01174</name>
</gene>
<feature type="transmembrane region" description="Helical" evidence="9">
    <location>
        <begin position="132"/>
        <end position="153"/>
    </location>
</feature>
<dbReference type="InterPro" id="IPR055348">
    <property type="entry name" value="DctQ"/>
</dbReference>
<dbReference type="PANTHER" id="PTHR35011">
    <property type="entry name" value="2,3-DIKETO-L-GULONATE TRAP TRANSPORTER SMALL PERMEASE PROTEIN YIAM"/>
    <property type="match status" value="1"/>
</dbReference>
<dbReference type="InterPro" id="IPR007387">
    <property type="entry name" value="TRAP_DctQ"/>
</dbReference>
<evidence type="ECO:0000256" key="2">
    <source>
        <dbReference type="ARBA" id="ARBA00022448"/>
    </source>
</evidence>
<evidence type="ECO:0000256" key="3">
    <source>
        <dbReference type="ARBA" id="ARBA00022475"/>
    </source>
</evidence>
<feature type="domain" description="Tripartite ATP-independent periplasmic transporters DctQ component" evidence="10">
    <location>
        <begin position="26"/>
        <end position="147"/>
    </location>
</feature>
<dbReference type="GO" id="GO:0005886">
    <property type="term" value="C:plasma membrane"/>
    <property type="evidence" value="ECO:0007669"/>
    <property type="project" value="UniProtKB-SubCell"/>
</dbReference>
<keyword evidence="7 9" id="KW-0472">Membrane</keyword>
<feature type="transmembrane region" description="Helical" evidence="9">
    <location>
        <begin position="12"/>
        <end position="38"/>
    </location>
</feature>
<protein>
    <submittedName>
        <fullName evidence="11">TRAP-type C4-dicarboxylate transport system, small permease component</fullName>
    </submittedName>
</protein>
<dbReference type="GO" id="GO:0015740">
    <property type="term" value="P:C4-dicarboxylate transport"/>
    <property type="evidence" value="ECO:0007669"/>
    <property type="project" value="TreeGrafter"/>
</dbReference>
<dbReference type="Proteomes" id="UP000184251">
    <property type="component" value="Unassembled WGS sequence"/>
</dbReference>
<keyword evidence="5 9" id="KW-0812">Transmembrane</keyword>
<accession>A0A1M4W5B4</accession>
<dbReference type="AlphaFoldDB" id="A0A1M4W5B4"/>
<keyword evidence="3" id="KW-1003">Cell membrane</keyword>